<proteinExistence type="predicted"/>
<reference evidence="2 3" key="1">
    <citation type="journal article" date="2021" name="Commun. Biol.">
        <title>The genome of Shorea leprosula (Dipterocarpaceae) highlights the ecological relevance of drought in aseasonal tropical rainforests.</title>
        <authorList>
            <person name="Ng K.K.S."/>
            <person name="Kobayashi M.J."/>
            <person name="Fawcett J.A."/>
            <person name="Hatakeyama M."/>
            <person name="Paape T."/>
            <person name="Ng C.H."/>
            <person name="Ang C.C."/>
            <person name="Tnah L.H."/>
            <person name="Lee C.T."/>
            <person name="Nishiyama T."/>
            <person name="Sese J."/>
            <person name="O'Brien M.J."/>
            <person name="Copetti D."/>
            <person name="Mohd Noor M.I."/>
            <person name="Ong R.C."/>
            <person name="Putra M."/>
            <person name="Sireger I.Z."/>
            <person name="Indrioko S."/>
            <person name="Kosugi Y."/>
            <person name="Izuno A."/>
            <person name="Isagi Y."/>
            <person name="Lee S.L."/>
            <person name="Shimizu K.K."/>
        </authorList>
    </citation>
    <scope>NUCLEOTIDE SEQUENCE [LARGE SCALE GENOMIC DNA]</scope>
    <source>
        <strain evidence="2">214</strain>
    </source>
</reference>
<evidence type="ECO:0000313" key="3">
    <source>
        <dbReference type="Proteomes" id="UP001054252"/>
    </source>
</evidence>
<dbReference type="AlphaFoldDB" id="A0AAV5I9A6"/>
<accession>A0AAV5I9A6</accession>
<dbReference type="Proteomes" id="UP001054252">
    <property type="component" value="Unassembled WGS sequence"/>
</dbReference>
<evidence type="ECO:0000313" key="2">
    <source>
        <dbReference type="EMBL" id="GKU94206.1"/>
    </source>
</evidence>
<organism evidence="2 3">
    <name type="scientific">Rubroshorea leprosula</name>
    <dbReference type="NCBI Taxonomy" id="152421"/>
    <lineage>
        <taxon>Eukaryota</taxon>
        <taxon>Viridiplantae</taxon>
        <taxon>Streptophyta</taxon>
        <taxon>Embryophyta</taxon>
        <taxon>Tracheophyta</taxon>
        <taxon>Spermatophyta</taxon>
        <taxon>Magnoliopsida</taxon>
        <taxon>eudicotyledons</taxon>
        <taxon>Gunneridae</taxon>
        <taxon>Pentapetalae</taxon>
        <taxon>rosids</taxon>
        <taxon>malvids</taxon>
        <taxon>Malvales</taxon>
        <taxon>Dipterocarpaceae</taxon>
        <taxon>Rubroshorea</taxon>
    </lineage>
</organism>
<gene>
    <name evidence="2" type="ORF">SLEP1_g7732</name>
</gene>
<keyword evidence="1" id="KW-0812">Transmembrane</keyword>
<feature type="transmembrane region" description="Helical" evidence="1">
    <location>
        <begin position="44"/>
        <end position="64"/>
    </location>
</feature>
<dbReference type="EMBL" id="BPVZ01000008">
    <property type="protein sequence ID" value="GKU94206.1"/>
    <property type="molecule type" value="Genomic_DNA"/>
</dbReference>
<comment type="caution">
    <text evidence="2">The sequence shown here is derived from an EMBL/GenBank/DDBJ whole genome shotgun (WGS) entry which is preliminary data.</text>
</comment>
<keyword evidence="1" id="KW-1133">Transmembrane helix</keyword>
<keyword evidence="3" id="KW-1185">Reference proteome</keyword>
<keyword evidence="1" id="KW-0472">Membrane</keyword>
<protein>
    <submittedName>
        <fullName evidence="2">Uncharacterized protein</fullName>
    </submittedName>
</protein>
<sequence length="65" mass="6925">MEGMKMAMILTIYITILATFASFRVTVGLEDVGAIAPSRMESAGVAHGVPVIFAAVMACIVAWFF</sequence>
<evidence type="ECO:0000256" key="1">
    <source>
        <dbReference type="SAM" id="Phobius"/>
    </source>
</evidence>
<name>A0AAV5I9A6_9ROSI</name>